<comment type="caution">
    <text evidence="1">The sequence shown here is derived from an EMBL/GenBank/DDBJ whole genome shotgun (WGS) entry which is preliminary data.</text>
</comment>
<protein>
    <recommendedName>
        <fullName evidence="3">Cytidylate kinase</fullName>
    </recommendedName>
</protein>
<keyword evidence="2" id="KW-1185">Reference proteome</keyword>
<evidence type="ECO:0008006" key="3">
    <source>
        <dbReference type="Google" id="ProtNLM"/>
    </source>
</evidence>
<dbReference type="PATRIC" id="fig|1127699.3.peg.681"/>
<name>L1NGQ8_9BACT</name>
<dbReference type="STRING" id="1127699.HMPREF9151_00735"/>
<sequence>METQKVIINVGRQLGSGGRSIAKMLAQNFDYRFYDRELLNLAAQESGFSKRFFEQNDEQKIFTKSFFNYHLPFIGDNNFYSNNLSQERLFQFQSDAIRKAADKGGCVFVGRCADYILRDFNNVVNIFVTADLEVRIGRVCKRHQCEEEKAKAIIESAEERRAAYYNYYTGKQWGHSASYDLCVNSSLLGIEDTAKFLALFIRMRFNLETI</sequence>
<dbReference type="RefSeq" id="WP_009161901.1">
    <property type="nucleotide sequence ID" value="NZ_KB290974.1"/>
</dbReference>
<dbReference type="InterPro" id="IPR027417">
    <property type="entry name" value="P-loop_NTPase"/>
</dbReference>
<proteinExistence type="predicted"/>
<accession>L1NGQ8</accession>
<dbReference type="Pfam" id="PF13189">
    <property type="entry name" value="Cytidylate_kin2"/>
    <property type="match status" value="1"/>
</dbReference>
<dbReference type="SUPFAM" id="SSF52540">
    <property type="entry name" value="P-loop containing nucleoside triphosphate hydrolases"/>
    <property type="match status" value="1"/>
</dbReference>
<dbReference type="Gene3D" id="3.40.50.300">
    <property type="entry name" value="P-loop containing nucleotide triphosphate hydrolases"/>
    <property type="match status" value="1"/>
</dbReference>
<dbReference type="HOGENOM" id="CLU_065155_3_1_10"/>
<dbReference type="OrthoDB" id="9781180at2"/>
<evidence type="ECO:0000313" key="1">
    <source>
        <dbReference type="EMBL" id="EKY02689.1"/>
    </source>
</evidence>
<organism evidence="1 2">
    <name type="scientific">Hoylesella saccharolytica F0055</name>
    <dbReference type="NCBI Taxonomy" id="1127699"/>
    <lineage>
        <taxon>Bacteria</taxon>
        <taxon>Pseudomonadati</taxon>
        <taxon>Bacteroidota</taxon>
        <taxon>Bacteroidia</taxon>
        <taxon>Bacteroidales</taxon>
        <taxon>Prevotellaceae</taxon>
        <taxon>Hoylesella</taxon>
    </lineage>
</organism>
<dbReference type="EMBL" id="AMEP01000047">
    <property type="protein sequence ID" value="EKY02689.1"/>
    <property type="molecule type" value="Genomic_DNA"/>
</dbReference>
<dbReference type="AlphaFoldDB" id="L1NGQ8"/>
<reference evidence="1 2" key="1">
    <citation type="submission" date="2012-05" db="EMBL/GenBank/DDBJ databases">
        <authorList>
            <person name="Weinstock G."/>
            <person name="Sodergren E."/>
            <person name="Lobos E.A."/>
            <person name="Fulton L."/>
            <person name="Fulton R."/>
            <person name="Courtney L."/>
            <person name="Fronick C."/>
            <person name="O'Laughlin M."/>
            <person name="Godfrey J."/>
            <person name="Wilson R.M."/>
            <person name="Miner T."/>
            <person name="Farmer C."/>
            <person name="Delehaunty K."/>
            <person name="Cordes M."/>
            <person name="Minx P."/>
            <person name="Tomlinson C."/>
            <person name="Chen J."/>
            <person name="Wollam A."/>
            <person name="Pepin K.H."/>
            <person name="Bhonagiri V."/>
            <person name="Zhang X."/>
            <person name="Suruliraj S."/>
            <person name="Warren W."/>
            <person name="Mitreva M."/>
            <person name="Mardis E.R."/>
            <person name="Wilson R.K."/>
        </authorList>
    </citation>
    <scope>NUCLEOTIDE SEQUENCE [LARGE SCALE GENOMIC DNA]</scope>
    <source>
        <strain evidence="1 2">F0055</strain>
    </source>
</reference>
<dbReference type="Proteomes" id="UP000010433">
    <property type="component" value="Unassembled WGS sequence"/>
</dbReference>
<evidence type="ECO:0000313" key="2">
    <source>
        <dbReference type="Proteomes" id="UP000010433"/>
    </source>
</evidence>
<gene>
    <name evidence="1" type="ORF">HMPREF9151_00735</name>
</gene>